<dbReference type="Pfam" id="PF00392">
    <property type="entry name" value="GntR"/>
    <property type="match status" value="1"/>
</dbReference>
<keyword evidence="6" id="KW-1185">Reference proteome</keyword>
<dbReference type="RefSeq" id="WP_127905526.1">
    <property type="nucleotide sequence ID" value="NZ_RQXX01000002.1"/>
</dbReference>
<dbReference type="GO" id="GO:0003700">
    <property type="term" value="F:DNA-binding transcription factor activity"/>
    <property type="evidence" value="ECO:0007669"/>
    <property type="project" value="InterPro"/>
</dbReference>
<dbReference type="PROSITE" id="PS50949">
    <property type="entry name" value="HTH_GNTR"/>
    <property type="match status" value="1"/>
</dbReference>
<evidence type="ECO:0000259" key="4">
    <source>
        <dbReference type="PROSITE" id="PS50949"/>
    </source>
</evidence>
<protein>
    <submittedName>
        <fullName evidence="5">GntR family transcriptional regulator</fullName>
    </submittedName>
</protein>
<dbReference type="AlphaFoldDB" id="A0A438AHU0"/>
<dbReference type="SUPFAM" id="SSF46785">
    <property type="entry name" value="Winged helix' DNA-binding domain"/>
    <property type="match status" value="1"/>
</dbReference>
<keyword evidence="1" id="KW-0805">Transcription regulation</keyword>
<dbReference type="SMART" id="SM00345">
    <property type="entry name" value="HTH_GNTR"/>
    <property type="match status" value="1"/>
</dbReference>
<dbReference type="Gene3D" id="1.20.120.530">
    <property type="entry name" value="GntR ligand-binding domain-like"/>
    <property type="match status" value="1"/>
</dbReference>
<gene>
    <name evidence="5" type="ORF">EKE94_05015</name>
</gene>
<dbReference type="InterPro" id="IPR011711">
    <property type="entry name" value="GntR_C"/>
</dbReference>
<evidence type="ECO:0000313" key="5">
    <source>
        <dbReference type="EMBL" id="RVV98293.1"/>
    </source>
</evidence>
<dbReference type="GO" id="GO:0003677">
    <property type="term" value="F:DNA binding"/>
    <property type="evidence" value="ECO:0007669"/>
    <property type="project" value="UniProtKB-KW"/>
</dbReference>
<keyword evidence="3" id="KW-0804">Transcription</keyword>
<dbReference type="Pfam" id="PF07729">
    <property type="entry name" value="FCD"/>
    <property type="match status" value="1"/>
</dbReference>
<proteinExistence type="predicted"/>
<dbReference type="InterPro" id="IPR036390">
    <property type="entry name" value="WH_DNA-bd_sf"/>
</dbReference>
<accession>A0A438AHU0</accession>
<name>A0A438AHU0_9RHOB</name>
<dbReference type="Gene3D" id="1.10.10.10">
    <property type="entry name" value="Winged helix-like DNA-binding domain superfamily/Winged helix DNA-binding domain"/>
    <property type="match status" value="1"/>
</dbReference>
<dbReference type="EMBL" id="RQXX01000002">
    <property type="protein sequence ID" value="RVV98293.1"/>
    <property type="molecule type" value="Genomic_DNA"/>
</dbReference>
<dbReference type="PANTHER" id="PTHR43537:SF45">
    <property type="entry name" value="GNTR FAMILY REGULATORY PROTEIN"/>
    <property type="match status" value="1"/>
</dbReference>
<keyword evidence="2" id="KW-0238">DNA-binding</keyword>
<reference evidence="5 6" key="1">
    <citation type="submission" date="2018-11" db="EMBL/GenBank/DDBJ databases">
        <title>Mesobaculum littorinae gen. nov., sp. nov., isolated from Littorina scabra that represents a novel genus of the order Rhodobacteraceae.</title>
        <authorList>
            <person name="Li F."/>
        </authorList>
    </citation>
    <scope>NUCLEOTIDE SEQUENCE [LARGE SCALE GENOMIC DNA]</scope>
    <source>
        <strain evidence="5 6">M0103</strain>
    </source>
</reference>
<comment type="caution">
    <text evidence="5">The sequence shown here is derived from an EMBL/GenBank/DDBJ whole genome shotgun (WGS) entry which is preliminary data.</text>
</comment>
<evidence type="ECO:0000256" key="1">
    <source>
        <dbReference type="ARBA" id="ARBA00023015"/>
    </source>
</evidence>
<dbReference type="InterPro" id="IPR036388">
    <property type="entry name" value="WH-like_DNA-bd_sf"/>
</dbReference>
<dbReference type="CDD" id="cd07377">
    <property type="entry name" value="WHTH_GntR"/>
    <property type="match status" value="1"/>
</dbReference>
<feature type="domain" description="HTH gntR-type" evidence="4">
    <location>
        <begin position="10"/>
        <end position="77"/>
    </location>
</feature>
<dbReference type="InterPro" id="IPR008920">
    <property type="entry name" value="TF_FadR/GntR_C"/>
</dbReference>
<dbReference type="SUPFAM" id="SSF48008">
    <property type="entry name" value="GntR ligand-binding domain-like"/>
    <property type="match status" value="1"/>
</dbReference>
<sequence>MRQDQIDQTAPIARQLTRFLRERIIRNDLHPDQKISESEIAQQYDVSRQPVREAFIRLASEGLVSVLPQRGTRVSRIDVVAVREARFLREAVESDIVRLLAEAPGRADLAELDAHIDRQRAVAAGDPLEFIRADEAFHRTLAEMGGKAGIWRKVQGLKAQMDRVRVLSLSQFPVNKLIDQHAAIVAGIAAGDPARAEAATRHHLREVLSDLPQIVTANPAFFDDAPDGDEDRTVIIGGGE</sequence>
<organism evidence="5 6">
    <name type="scientific">Mesobaculum littorinae</name>
    <dbReference type="NCBI Taxonomy" id="2486419"/>
    <lineage>
        <taxon>Bacteria</taxon>
        <taxon>Pseudomonadati</taxon>
        <taxon>Pseudomonadota</taxon>
        <taxon>Alphaproteobacteria</taxon>
        <taxon>Rhodobacterales</taxon>
        <taxon>Roseobacteraceae</taxon>
        <taxon>Mesobaculum</taxon>
    </lineage>
</organism>
<dbReference type="PRINTS" id="PR00035">
    <property type="entry name" value="HTHGNTR"/>
</dbReference>
<dbReference type="Proteomes" id="UP000285908">
    <property type="component" value="Unassembled WGS sequence"/>
</dbReference>
<dbReference type="PANTHER" id="PTHR43537">
    <property type="entry name" value="TRANSCRIPTIONAL REGULATOR, GNTR FAMILY"/>
    <property type="match status" value="1"/>
</dbReference>
<dbReference type="OrthoDB" id="9788098at2"/>
<dbReference type="InterPro" id="IPR000524">
    <property type="entry name" value="Tscrpt_reg_HTH_GntR"/>
</dbReference>
<evidence type="ECO:0000256" key="3">
    <source>
        <dbReference type="ARBA" id="ARBA00023163"/>
    </source>
</evidence>
<evidence type="ECO:0000256" key="2">
    <source>
        <dbReference type="ARBA" id="ARBA00023125"/>
    </source>
</evidence>
<dbReference type="SMART" id="SM00895">
    <property type="entry name" value="FCD"/>
    <property type="match status" value="1"/>
</dbReference>
<evidence type="ECO:0000313" key="6">
    <source>
        <dbReference type="Proteomes" id="UP000285908"/>
    </source>
</evidence>